<comment type="caution">
    <text evidence="2">The sequence shown here is derived from an EMBL/GenBank/DDBJ whole genome shotgun (WGS) entry which is preliminary data.</text>
</comment>
<gene>
    <name evidence="2" type="ORF">ALO40_100058</name>
</gene>
<evidence type="ECO:0000313" key="3">
    <source>
        <dbReference type="Proteomes" id="UP000050317"/>
    </source>
</evidence>
<dbReference type="EMBL" id="LJRR01000320">
    <property type="protein sequence ID" value="KPZ12345.1"/>
    <property type="molecule type" value="Genomic_DNA"/>
</dbReference>
<dbReference type="InterPro" id="IPR025512">
    <property type="entry name" value="DUF4399"/>
</dbReference>
<dbReference type="Pfam" id="PF14347">
    <property type="entry name" value="DUF4399"/>
    <property type="match status" value="1"/>
</dbReference>
<evidence type="ECO:0000313" key="2">
    <source>
        <dbReference type="EMBL" id="KPZ12345.1"/>
    </source>
</evidence>
<evidence type="ECO:0000259" key="1">
    <source>
        <dbReference type="Pfam" id="PF14347"/>
    </source>
</evidence>
<reference evidence="2 3" key="1">
    <citation type="submission" date="2015-09" db="EMBL/GenBank/DDBJ databases">
        <title>Genome announcement of multiple Pseudomonas syringae strains.</title>
        <authorList>
            <person name="Thakur S."/>
            <person name="Wang P.W."/>
            <person name="Gong Y."/>
            <person name="Weir B.S."/>
            <person name="Guttman D.S."/>
        </authorList>
    </citation>
    <scope>NUCLEOTIDE SEQUENCE [LARGE SCALE GENOMIC DNA]</scope>
    <source>
        <strain evidence="2 3">ICMP3963</strain>
    </source>
</reference>
<protein>
    <submittedName>
        <fullName evidence="2">ATPase of the AAA</fullName>
    </submittedName>
</protein>
<dbReference type="PATRIC" id="fig|251703.9.peg.5676"/>
<proteinExistence type="predicted"/>
<dbReference type="Proteomes" id="UP000050317">
    <property type="component" value="Unassembled WGS sequence"/>
</dbReference>
<sequence>MNRRIVVCRVGLTSTGTGAIMKSLFSGTVVAGLLLSASMLVSAADMPQTASPEGAEVYIISPSDGETVTSPFKVQFGLKGMGVAPAGVDVPETGHHHLLIDVKDQPAGNMPLPVSDNIRHFGKGQTETELNLPPSQHTLQLLMGDKGHMPLNPSVESKKVTINVK</sequence>
<feature type="domain" description="DUF4399" evidence="1">
    <location>
        <begin position="74"/>
        <end position="165"/>
    </location>
</feature>
<accession>A0A0N8TD17</accession>
<dbReference type="AlphaFoldDB" id="A0A0N8TD17"/>
<name>A0A0N8TD17_9PSED</name>
<organism evidence="2 3">
    <name type="scientific">Pseudomonas syringae pv. viburni</name>
    <dbReference type="NCBI Taxonomy" id="251703"/>
    <lineage>
        <taxon>Bacteria</taxon>
        <taxon>Pseudomonadati</taxon>
        <taxon>Pseudomonadota</taxon>
        <taxon>Gammaproteobacteria</taxon>
        <taxon>Pseudomonadales</taxon>
        <taxon>Pseudomonadaceae</taxon>
        <taxon>Pseudomonas</taxon>
    </lineage>
</organism>